<dbReference type="InterPro" id="IPR000851">
    <property type="entry name" value="Ribosomal_uS5"/>
</dbReference>
<keyword evidence="3 7" id="KW-0694">RNA-binding</keyword>
<evidence type="ECO:0000256" key="3">
    <source>
        <dbReference type="ARBA" id="ARBA00022884"/>
    </source>
</evidence>
<dbReference type="NCBIfam" id="TIGR01021">
    <property type="entry name" value="rpsE_bact"/>
    <property type="match status" value="1"/>
</dbReference>
<dbReference type="Gene3D" id="3.30.230.10">
    <property type="match status" value="1"/>
</dbReference>
<comment type="function">
    <text evidence="7">With S4 and S12 plays an important role in translational accuracy.</text>
</comment>
<comment type="subunit">
    <text evidence="7">Part of the 30S ribosomal subunit. Contacts proteins S4 and S8.</text>
</comment>
<evidence type="ECO:0000256" key="4">
    <source>
        <dbReference type="ARBA" id="ARBA00022980"/>
    </source>
</evidence>
<dbReference type="EMBL" id="LIZX01000012">
    <property type="protein sequence ID" value="KPJ69848.1"/>
    <property type="molecule type" value="Genomic_DNA"/>
</dbReference>
<organism evidence="10 11">
    <name type="scientific">candidate division WOR-1 bacterium DG_54_3</name>
    <dbReference type="NCBI Taxonomy" id="1703775"/>
    <lineage>
        <taxon>Bacteria</taxon>
        <taxon>Bacillati</taxon>
        <taxon>Saganbacteria</taxon>
    </lineage>
</organism>
<gene>
    <name evidence="7" type="primary">rpsE</name>
    <name evidence="10" type="ORF">AMJ44_01925</name>
</gene>
<dbReference type="PANTHER" id="PTHR48277:SF1">
    <property type="entry name" value="MITOCHONDRIAL RIBOSOMAL PROTEIN S5"/>
    <property type="match status" value="1"/>
</dbReference>
<dbReference type="GO" id="GO:0003735">
    <property type="term" value="F:structural constituent of ribosome"/>
    <property type="evidence" value="ECO:0007669"/>
    <property type="project" value="UniProtKB-UniRule"/>
</dbReference>
<dbReference type="PANTHER" id="PTHR48277">
    <property type="entry name" value="MITOCHONDRIAL RIBOSOMAL PROTEIN S5"/>
    <property type="match status" value="1"/>
</dbReference>
<dbReference type="InterPro" id="IPR005324">
    <property type="entry name" value="Ribosomal_uS5_C"/>
</dbReference>
<dbReference type="Pfam" id="PF03719">
    <property type="entry name" value="Ribosomal_S5_C"/>
    <property type="match status" value="1"/>
</dbReference>
<dbReference type="InterPro" id="IPR005712">
    <property type="entry name" value="Ribosomal_uS5_bac-type"/>
</dbReference>
<dbReference type="InterPro" id="IPR014721">
    <property type="entry name" value="Ribsml_uS5_D2-typ_fold_subgr"/>
</dbReference>
<dbReference type="SUPFAM" id="SSF54768">
    <property type="entry name" value="dsRNA-binding domain-like"/>
    <property type="match status" value="1"/>
</dbReference>
<dbReference type="AlphaFoldDB" id="A0A0S7Y592"/>
<comment type="domain">
    <text evidence="7">The N-terminal domain interacts with the head of the 30S subunit; the C-terminal domain interacts with the body and contacts protein S4. The interaction surface between S4 and S5 is involved in control of translational fidelity.</text>
</comment>
<evidence type="ECO:0000256" key="6">
    <source>
        <dbReference type="ARBA" id="ARBA00035255"/>
    </source>
</evidence>
<proteinExistence type="inferred from homology"/>
<dbReference type="InterPro" id="IPR013810">
    <property type="entry name" value="Ribosomal_uS5_N"/>
</dbReference>
<dbReference type="SUPFAM" id="SSF54211">
    <property type="entry name" value="Ribosomal protein S5 domain 2-like"/>
    <property type="match status" value="1"/>
</dbReference>
<comment type="caution">
    <text evidence="10">The sequence shown here is derived from an EMBL/GenBank/DDBJ whole genome shotgun (WGS) entry which is preliminary data.</text>
</comment>
<evidence type="ECO:0000256" key="1">
    <source>
        <dbReference type="ARBA" id="ARBA00008945"/>
    </source>
</evidence>
<feature type="domain" description="S5 DRBM" evidence="9">
    <location>
        <begin position="16"/>
        <end position="79"/>
    </location>
</feature>
<dbReference type="FunFam" id="3.30.230.10:FF:000002">
    <property type="entry name" value="30S ribosomal protein S5"/>
    <property type="match status" value="1"/>
</dbReference>
<dbReference type="Pfam" id="PF00333">
    <property type="entry name" value="Ribosomal_S5"/>
    <property type="match status" value="1"/>
</dbReference>
<name>A0A0S7Y592_UNCSA</name>
<dbReference type="InterPro" id="IPR020568">
    <property type="entry name" value="Ribosomal_Su5_D2-typ_SF"/>
</dbReference>
<reference evidence="10 11" key="1">
    <citation type="journal article" date="2015" name="Microbiome">
        <title>Genomic resolution of linkages in carbon, nitrogen, and sulfur cycling among widespread estuary sediment bacteria.</title>
        <authorList>
            <person name="Baker B.J."/>
            <person name="Lazar C.S."/>
            <person name="Teske A.P."/>
            <person name="Dick G.J."/>
        </authorList>
    </citation>
    <scope>NUCLEOTIDE SEQUENCE [LARGE SCALE GENOMIC DNA]</scope>
    <source>
        <strain evidence="10">DG_54_3</strain>
    </source>
</reference>
<accession>A0A0S7Y592</accession>
<keyword evidence="4 7" id="KW-0689">Ribosomal protein</keyword>
<dbReference type="GO" id="GO:0005737">
    <property type="term" value="C:cytoplasm"/>
    <property type="evidence" value="ECO:0007669"/>
    <property type="project" value="UniProtKB-ARBA"/>
</dbReference>
<dbReference type="PATRIC" id="fig|1703775.3.peg.2770"/>
<evidence type="ECO:0000259" key="9">
    <source>
        <dbReference type="PROSITE" id="PS50881"/>
    </source>
</evidence>
<dbReference type="Proteomes" id="UP000051861">
    <property type="component" value="Unassembled WGS sequence"/>
</dbReference>
<dbReference type="HAMAP" id="MF_01307_B">
    <property type="entry name" value="Ribosomal_uS5_B"/>
    <property type="match status" value="1"/>
</dbReference>
<keyword evidence="2 7" id="KW-0699">rRNA-binding</keyword>
<evidence type="ECO:0000256" key="8">
    <source>
        <dbReference type="RuleBase" id="RU003823"/>
    </source>
</evidence>
<evidence type="ECO:0000256" key="7">
    <source>
        <dbReference type="HAMAP-Rule" id="MF_01307"/>
    </source>
</evidence>
<dbReference type="GO" id="GO:0015935">
    <property type="term" value="C:small ribosomal subunit"/>
    <property type="evidence" value="ECO:0007669"/>
    <property type="project" value="InterPro"/>
</dbReference>
<protein>
    <recommendedName>
        <fullName evidence="6 7">Small ribosomal subunit protein uS5</fullName>
    </recommendedName>
</protein>
<evidence type="ECO:0000256" key="5">
    <source>
        <dbReference type="ARBA" id="ARBA00023274"/>
    </source>
</evidence>
<comment type="function">
    <text evidence="7">Located at the back of the 30S subunit body where it stabilizes the conformation of the head with respect to the body.</text>
</comment>
<dbReference type="GO" id="GO:0006412">
    <property type="term" value="P:translation"/>
    <property type="evidence" value="ECO:0007669"/>
    <property type="project" value="UniProtKB-UniRule"/>
</dbReference>
<keyword evidence="5 7" id="KW-0687">Ribonucleoprotein</keyword>
<evidence type="ECO:0000256" key="2">
    <source>
        <dbReference type="ARBA" id="ARBA00022730"/>
    </source>
</evidence>
<sequence length="173" mass="18018">MNEEKVKPVGEKEVEFKEKVVQIRRVTKVVKGGKKMGFRAVVVVGDMASHVGLGIGKAAEVSAAIRKGVEAAKKNQIEVSLVSGTLPHDIVGKSGASQVVLRSAPPGTGVIAGGAVRTILELAGVKNVVAKSIGSNNAINVARAALVALTSLKDLEKEKAMRGKEIKVEYVTA</sequence>
<evidence type="ECO:0000313" key="11">
    <source>
        <dbReference type="Proteomes" id="UP000051861"/>
    </source>
</evidence>
<dbReference type="GO" id="GO:0019843">
    <property type="term" value="F:rRNA binding"/>
    <property type="evidence" value="ECO:0007669"/>
    <property type="project" value="UniProtKB-UniRule"/>
</dbReference>
<dbReference type="PROSITE" id="PS50881">
    <property type="entry name" value="S5_DSRBD"/>
    <property type="match status" value="1"/>
</dbReference>
<evidence type="ECO:0000313" key="10">
    <source>
        <dbReference type="EMBL" id="KPJ69848.1"/>
    </source>
</evidence>
<comment type="similarity">
    <text evidence="1 7 8">Belongs to the universal ribosomal protein uS5 family.</text>
</comment>
<dbReference type="Gene3D" id="3.30.160.20">
    <property type="match status" value="1"/>
</dbReference>